<comment type="caution">
    <text evidence="2">The sequence shown here is derived from an EMBL/GenBank/DDBJ whole genome shotgun (WGS) entry which is preliminary data.</text>
</comment>
<dbReference type="AlphaFoldDB" id="A0A3M7T8F2"/>
<gene>
    <name evidence="2" type="ORF">BpHYR1_033214</name>
</gene>
<keyword evidence="3" id="KW-1185">Reference proteome</keyword>
<reference evidence="2 3" key="1">
    <citation type="journal article" date="2018" name="Sci. Rep.">
        <title>Genomic signatures of local adaptation to the degree of environmental predictability in rotifers.</title>
        <authorList>
            <person name="Franch-Gras L."/>
            <person name="Hahn C."/>
            <person name="Garcia-Roger E.M."/>
            <person name="Carmona M.J."/>
            <person name="Serra M."/>
            <person name="Gomez A."/>
        </authorList>
    </citation>
    <scope>NUCLEOTIDE SEQUENCE [LARGE SCALE GENOMIC DNA]</scope>
    <source>
        <strain evidence="2">HYR1</strain>
    </source>
</reference>
<name>A0A3M7T8F2_BRAPC</name>
<evidence type="ECO:0000313" key="3">
    <source>
        <dbReference type="Proteomes" id="UP000276133"/>
    </source>
</evidence>
<dbReference type="Proteomes" id="UP000276133">
    <property type="component" value="Unassembled WGS sequence"/>
</dbReference>
<accession>A0A3M7T8F2</accession>
<keyword evidence="1" id="KW-0732">Signal</keyword>
<protein>
    <submittedName>
        <fullName evidence="2">Uncharacterized protein</fullName>
    </submittedName>
</protein>
<evidence type="ECO:0000256" key="1">
    <source>
        <dbReference type="SAM" id="SignalP"/>
    </source>
</evidence>
<evidence type="ECO:0000313" key="2">
    <source>
        <dbReference type="EMBL" id="RNA44157.1"/>
    </source>
</evidence>
<organism evidence="2 3">
    <name type="scientific">Brachionus plicatilis</name>
    <name type="common">Marine rotifer</name>
    <name type="synonym">Brachionus muelleri</name>
    <dbReference type="NCBI Taxonomy" id="10195"/>
    <lineage>
        <taxon>Eukaryota</taxon>
        <taxon>Metazoa</taxon>
        <taxon>Spiralia</taxon>
        <taxon>Gnathifera</taxon>
        <taxon>Rotifera</taxon>
        <taxon>Eurotatoria</taxon>
        <taxon>Monogononta</taxon>
        <taxon>Pseudotrocha</taxon>
        <taxon>Ploima</taxon>
        <taxon>Brachionidae</taxon>
        <taxon>Brachionus</taxon>
    </lineage>
</organism>
<sequence length="158" mass="17249">MFCASSRVRLVSICWACLLSLGFFSVSAADSFACSDGIQLVVWLALAPFCDCTKMGDCVRVCSGTNFSKCSAERECSGDELDEDVLEEALDERCELGDRADLTDQVDSQLTSIFCSLGLDSTTMRGLTPFLTSSKYLFTSNGGSWPNLYSWSFRLATT</sequence>
<dbReference type="EMBL" id="REGN01000144">
    <property type="protein sequence ID" value="RNA44157.1"/>
    <property type="molecule type" value="Genomic_DNA"/>
</dbReference>
<feature type="signal peptide" evidence="1">
    <location>
        <begin position="1"/>
        <end position="28"/>
    </location>
</feature>
<proteinExistence type="predicted"/>
<feature type="chain" id="PRO_5018224193" evidence="1">
    <location>
        <begin position="29"/>
        <end position="158"/>
    </location>
</feature>